<evidence type="ECO:0000313" key="1">
    <source>
        <dbReference type="EMBL" id="JAC75919.1"/>
    </source>
</evidence>
<accession>A0A061RYR8</accession>
<reference evidence="1" key="1">
    <citation type="submission" date="2014-05" db="EMBL/GenBank/DDBJ databases">
        <title>The transcriptome of the halophilic microalga Tetraselmis sp. GSL018 isolated from the Great Salt Lake, Utah.</title>
        <authorList>
            <person name="Jinkerson R.E."/>
            <person name="D'Adamo S."/>
            <person name="Posewitz M.C."/>
        </authorList>
    </citation>
    <scope>NUCLEOTIDE SEQUENCE</scope>
    <source>
        <strain evidence="1">GSL018</strain>
    </source>
</reference>
<dbReference type="CDD" id="cd00761">
    <property type="entry name" value="Glyco_tranf_GTA_type"/>
    <property type="match status" value="1"/>
</dbReference>
<proteinExistence type="predicted"/>
<gene>
    <name evidence="1" type="ORF">TSPGSL018_21731</name>
</gene>
<protein>
    <submittedName>
        <fullName evidence="1">Uncharacterized protein</fullName>
    </submittedName>
</protein>
<dbReference type="EMBL" id="GBEZ01009689">
    <property type="protein sequence ID" value="JAC75919.1"/>
    <property type="molecule type" value="Transcribed_RNA"/>
</dbReference>
<organism evidence="1">
    <name type="scientific">Tetraselmis sp. GSL018</name>
    <dbReference type="NCBI Taxonomy" id="582737"/>
    <lineage>
        <taxon>Eukaryota</taxon>
        <taxon>Viridiplantae</taxon>
        <taxon>Chlorophyta</taxon>
        <taxon>core chlorophytes</taxon>
        <taxon>Chlorodendrophyceae</taxon>
        <taxon>Chlorodendrales</taxon>
        <taxon>Chlorodendraceae</taxon>
        <taxon>Tetraselmis</taxon>
    </lineage>
</organism>
<dbReference type="InterPro" id="IPR029044">
    <property type="entry name" value="Nucleotide-diphossugar_trans"/>
</dbReference>
<dbReference type="SUPFAM" id="SSF53448">
    <property type="entry name" value="Nucleotide-diphospho-sugar transferases"/>
    <property type="match status" value="1"/>
</dbReference>
<name>A0A061RYR8_9CHLO</name>
<sequence>MPSHETKPTDTFAPGGESCNARIAKQLGSPTSRQMKVAQAARQAASRDTQFDTVDASEPSLTAKTNEQALGRARGGLYLRPPSIPVKVCSSIRQEALTEHRCSSETPTAALILQYFKRAQNIQLLAGGITNTTKDFHTELLINDDSQSDLETWLTHLRNMGYGGNTFIFMSSNIHEIRGYNRLSKFTTAEYLAHLQDDDIPNHPSWLRDALVLFRNQPRLAVLGGLRGRMDYGTIMDTRYQYINGPKYGVPSKSRGCCKKIVHWDKKSKIPFMFAYKVNLSPFKYSLGTGFSKWVCTTCTSPALESLGSGWTLS</sequence>
<dbReference type="Gene3D" id="3.90.550.10">
    <property type="entry name" value="Spore Coat Polysaccharide Biosynthesis Protein SpsA, Chain A"/>
    <property type="match status" value="1"/>
</dbReference>
<dbReference type="AlphaFoldDB" id="A0A061RYR8"/>